<dbReference type="RefSeq" id="WP_345229972.1">
    <property type="nucleotide sequence ID" value="NZ_BAABIQ010000003.1"/>
</dbReference>
<reference evidence="13" key="1">
    <citation type="journal article" date="2019" name="Int. J. Syst. Evol. Microbiol.">
        <title>The Global Catalogue of Microorganisms (GCM) 10K type strain sequencing project: providing services to taxonomists for standard genome sequencing and annotation.</title>
        <authorList>
            <consortium name="The Broad Institute Genomics Platform"/>
            <consortium name="The Broad Institute Genome Sequencing Center for Infectious Disease"/>
            <person name="Wu L."/>
            <person name="Ma J."/>
        </authorList>
    </citation>
    <scope>NUCLEOTIDE SEQUENCE [LARGE SCALE GENOMIC DNA]</scope>
    <source>
        <strain evidence="13">JCM 18200</strain>
    </source>
</reference>
<dbReference type="PANTHER" id="PTHR45745">
    <property type="entry name" value="PHOSPHOMANNOMUTASE 45A"/>
    <property type="match status" value="1"/>
</dbReference>
<gene>
    <name evidence="12" type="ORF">GCM10023231_03550</name>
</gene>
<protein>
    <submittedName>
        <fullName evidence="12">Phospho-sugar mutase</fullName>
    </submittedName>
</protein>
<dbReference type="PRINTS" id="PR00509">
    <property type="entry name" value="PGMPMM"/>
</dbReference>
<keyword evidence="13" id="KW-1185">Reference proteome</keyword>
<dbReference type="InterPro" id="IPR036900">
    <property type="entry name" value="A-D-PHexomutase_C_sf"/>
</dbReference>
<dbReference type="InterPro" id="IPR016066">
    <property type="entry name" value="A-D-PHexomutase_CS"/>
</dbReference>
<feature type="domain" description="Alpha-D-phosphohexomutase alpha/beta/alpha" evidence="10">
    <location>
        <begin position="211"/>
        <end position="315"/>
    </location>
</feature>
<evidence type="ECO:0000259" key="8">
    <source>
        <dbReference type="Pfam" id="PF00408"/>
    </source>
</evidence>
<feature type="domain" description="Alpha-D-phosphohexomutase C-terminal" evidence="8">
    <location>
        <begin position="507"/>
        <end position="550"/>
    </location>
</feature>
<evidence type="ECO:0000256" key="1">
    <source>
        <dbReference type="ARBA" id="ARBA00001946"/>
    </source>
</evidence>
<evidence type="ECO:0000256" key="3">
    <source>
        <dbReference type="ARBA" id="ARBA00022553"/>
    </source>
</evidence>
<evidence type="ECO:0000256" key="4">
    <source>
        <dbReference type="ARBA" id="ARBA00022723"/>
    </source>
</evidence>
<dbReference type="InterPro" id="IPR005841">
    <property type="entry name" value="Alpha-D-phosphohexomutase_SF"/>
</dbReference>
<dbReference type="Pfam" id="PF02880">
    <property type="entry name" value="PGM_PMM_III"/>
    <property type="match status" value="1"/>
</dbReference>
<dbReference type="Pfam" id="PF00408">
    <property type="entry name" value="PGM_PMM_IV"/>
    <property type="match status" value="1"/>
</dbReference>
<dbReference type="PANTHER" id="PTHR45745:SF1">
    <property type="entry name" value="PHOSPHOGLUCOMUTASE 2B-RELATED"/>
    <property type="match status" value="1"/>
</dbReference>
<evidence type="ECO:0000259" key="10">
    <source>
        <dbReference type="Pfam" id="PF02879"/>
    </source>
</evidence>
<evidence type="ECO:0000259" key="11">
    <source>
        <dbReference type="Pfam" id="PF02880"/>
    </source>
</evidence>
<comment type="cofactor">
    <cofactor evidence="1">
        <name>Mg(2+)</name>
        <dbReference type="ChEBI" id="CHEBI:18420"/>
    </cofactor>
</comment>
<feature type="domain" description="Alpha-D-phosphohexomutase alpha/beta/alpha" evidence="9">
    <location>
        <begin position="51"/>
        <end position="186"/>
    </location>
</feature>
<organism evidence="12 13">
    <name type="scientific">Olivibacter ginsenosidimutans</name>
    <dbReference type="NCBI Taxonomy" id="1176537"/>
    <lineage>
        <taxon>Bacteria</taxon>
        <taxon>Pseudomonadati</taxon>
        <taxon>Bacteroidota</taxon>
        <taxon>Sphingobacteriia</taxon>
        <taxon>Sphingobacteriales</taxon>
        <taxon>Sphingobacteriaceae</taxon>
        <taxon>Olivibacter</taxon>
    </lineage>
</organism>
<evidence type="ECO:0000313" key="12">
    <source>
        <dbReference type="EMBL" id="GAA4779981.1"/>
    </source>
</evidence>
<name>A0ABP9AEW2_9SPHI</name>
<dbReference type="InterPro" id="IPR005845">
    <property type="entry name" value="A-D-PHexomutase_a/b/a-II"/>
</dbReference>
<evidence type="ECO:0000256" key="5">
    <source>
        <dbReference type="ARBA" id="ARBA00022842"/>
    </source>
</evidence>
<dbReference type="Proteomes" id="UP001501411">
    <property type="component" value="Unassembled WGS sequence"/>
</dbReference>
<dbReference type="Pfam" id="PF02879">
    <property type="entry name" value="PGM_PMM_II"/>
    <property type="match status" value="1"/>
</dbReference>
<evidence type="ECO:0000256" key="7">
    <source>
        <dbReference type="RuleBase" id="RU004326"/>
    </source>
</evidence>
<keyword evidence="6" id="KW-0413">Isomerase</keyword>
<feature type="domain" description="Alpha-D-phosphohexomutase alpha/beta/alpha" evidence="11">
    <location>
        <begin position="326"/>
        <end position="450"/>
    </location>
</feature>
<dbReference type="CDD" id="cd05799">
    <property type="entry name" value="PGM2"/>
    <property type="match status" value="1"/>
</dbReference>
<evidence type="ECO:0000256" key="6">
    <source>
        <dbReference type="ARBA" id="ARBA00023235"/>
    </source>
</evidence>
<dbReference type="Pfam" id="PF02878">
    <property type="entry name" value="PGM_PMM_I"/>
    <property type="match status" value="1"/>
</dbReference>
<comment type="similarity">
    <text evidence="2 7">Belongs to the phosphohexose mutase family.</text>
</comment>
<keyword evidence="4 7" id="KW-0479">Metal-binding</keyword>
<proteinExistence type="inferred from homology"/>
<dbReference type="InterPro" id="IPR005843">
    <property type="entry name" value="A-D-PHexomutase_C"/>
</dbReference>
<dbReference type="InterPro" id="IPR016055">
    <property type="entry name" value="A-D-PHexomutase_a/b/a-I/II/III"/>
</dbReference>
<dbReference type="PROSITE" id="PS00710">
    <property type="entry name" value="PGM_PMM"/>
    <property type="match status" value="1"/>
</dbReference>
<dbReference type="Gene3D" id="3.40.120.10">
    <property type="entry name" value="Alpha-D-Glucose-1,6-Bisphosphate, subunit A, domain 3"/>
    <property type="match status" value="3"/>
</dbReference>
<evidence type="ECO:0000259" key="9">
    <source>
        <dbReference type="Pfam" id="PF02878"/>
    </source>
</evidence>
<dbReference type="EMBL" id="BAABIQ010000003">
    <property type="protein sequence ID" value="GAA4779981.1"/>
    <property type="molecule type" value="Genomic_DNA"/>
</dbReference>
<dbReference type="InterPro" id="IPR005844">
    <property type="entry name" value="A-D-PHexomutase_a/b/a-I"/>
</dbReference>
<comment type="caution">
    <text evidence="12">The sequence shown here is derived from an EMBL/GenBank/DDBJ whole genome shotgun (WGS) entry which is preliminary data.</text>
</comment>
<keyword evidence="3" id="KW-0597">Phosphoprotein</keyword>
<accession>A0ABP9AEW2</accession>
<dbReference type="Gene3D" id="3.30.310.50">
    <property type="entry name" value="Alpha-D-phosphohexomutase, C-terminal domain"/>
    <property type="match status" value="1"/>
</dbReference>
<evidence type="ECO:0000256" key="2">
    <source>
        <dbReference type="ARBA" id="ARBA00010231"/>
    </source>
</evidence>
<evidence type="ECO:0000313" key="13">
    <source>
        <dbReference type="Proteomes" id="UP001501411"/>
    </source>
</evidence>
<dbReference type="InterPro" id="IPR005846">
    <property type="entry name" value="A-D-PHexomutase_a/b/a-III"/>
</dbReference>
<keyword evidence="5 7" id="KW-0460">Magnesium</keyword>
<sequence length="578" mass="64050">MAINNQDSSFMQRVNQWLTGNYDEQTKSTIQKLIDQQATDELQDAFYKDLAFGTGGLRGIMGVGTNRMNKYTVGKATQGLANYLKKNYPGETIKAAVSFDSRNSSQAFAQTVADVFSANDIQVYLFEELRPTPELSFAIRELGCQSGVMLTASHNPKEYNGYKAYWNDGGQLVAPHDTNVIDEVNALDISQVKFTPKAALIKKISNEIDEAYFTKLVSLSLRPEVVKKQKDLKIVYSPIHGTGITTVPPVLKQWGFEQVHVVLAQATPDGNFPTVVYPNPEEEEAMSMGLKEAEKLQADLLLATDPDADRVGVATRNLDGKYQLLNGNQIGSLLVDYVLSTKKAKQELAHQDFTCKTIVTTNLISEIAKAYHVPCYEVLTGFKYIGELMTKLEGKEKFLVGGEESYGFLVGDLVRDKDAVVSCAFIAEMTAYYKDQGKTLFEALTEIYLKYGFFKEKLISLTKKGQSGAAEIKAMMQRLRTATPKTLGGVKVTLLRDYENGIAIDQITGAQTPLDLPKSDVLQFITEDGSIVSARPSGTEPKIKFYCSAKLPLTALSDYHQVEKALEEKIEHMMQDIV</sequence>
<dbReference type="SUPFAM" id="SSF55957">
    <property type="entry name" value="Phosphoglucomutase, C-terminal domain"/>
    <property type="match status" value="1"/>
</dbReference>
<dbReference type="SUPFAM" id="SSF53738">
    <property type="entry name" value="Phosphoglucomutase, first 3 domains"/>
    <property type="match status" value="3"/>
</dbReference>